<dbReference type="STRING" id="356882.A0A423V860"/>
<dbReference type="InterPro" id="IPR051411">
    <property type="entry name" value="Polyketide_trans_af380"/>
</dbReference>
<sequence>MAQRREVEFKTLDGLTLRGTLYFSSEPRGPAVIMTPGVSYAFPMPQRLRKYGFGQLLTTSLFNTTKEMFLPKVAQYLQEAGISALVYDPRTVGSSEGLPRNNIVPAQQVSDYSDALAFLKLQPRINPNRIAFWGFSFSGAIALCAAALDKRACGVVAVCPLTVWELDEKKWRGVMARCMQDRESQLNGGNTPFAIPMVNSSGQNPAGFGSGVGENELELIRESKEKIPGFEATTTLQTYWHLMSWGGPFAALRWLRGMPVLVVTPEDDRISPAHKQKELIFDAIPCELEGPGTTSGEPKKTFHLVNARGHMDVLDGDSFREVMDEQVRFLTGL</sequence>
<dbReference type="InterPro" id="IPR000073">
    <property type="entry name" value="AB_hydrolase_1"/>
</dbReference>
<proteinExistence type="inferred from homology"/>
<reference evidence="3 4" key="1">
    <citation type="submission" date="2015-09" db="EMBL/GenBank/DDBJ databases">
        <title>Host preference determinants of Valsa canker pathogens revealed by comparative genomics.</title>
        <authorList>
            <person name="Yin Z."/>
            <person name="Huang L."/>
        </authorList>
    </citation>
    <scope>NUCLEOTIDE SEQUENCE [LARGE SCALE GENOMIC DNA]</scope>
    <source>
        <strain evidence="3 4">03-1</strain>
    </source>
</reference>
<comment type="similarity">
    <text evidence="1">Belongs to the polyketide transferase af380 family.</text>
</comment>
<dbReference type="ESTHER" id="9pezi-a0a423v860">
    <property type="family name" value="Thiohydrolase"/>
</dbReference>
<organism evidence="3 4">
    <name type="scientific">Cytospora schulzeri</name>
    <dbReference type="NCBI Taxonomy" id="448051"/>
    <lineage>
        <taxon>Eukaryota</taxon>
        <taxon>Fungi</taxon>
        <taxon>Dikarya</taxon>
        <taxon>Ascomycota</taxon>
        <taxon>Pezizomycotina</taxon>
        <taxon>Sordariomycetes</taxon>
        <taxon>Sordariomycetidae</taxon>
        <taxon>Diaporthales</taxon>
        <taxon>Cytosporaceae</taxon>
        <taxon>Cytospora</taxon>
    </lineage>
</organism>
<dbReference type="EMBL" id="LKEA01000111">
    <property type="protein sequence ID" value="ROV86997.1"/>
    <property type="molecule type" value="Genomic_DNA"/>
</dbReference>
<keyword evidence="4" id="KW-1185">Reference proteome</keyword>
<dbReference type="PANTHER" id="PTHR47751">
    <property type="entry name" value="SUPERFAMILY HYDROLASE, PUTATIVE (AFU_ORTHOLOGUE AFUA_2G16580)-RELATED"/>
    <property type="match status" value="1"/>
</dbReference>
<dbReference type="PANTHER" id="PTHR47751:SF2">
    <property type="entry name" value="DLTD N-TERMINAL DOMAIN PROTEIN (AFU_ORTHOLOGUE AFUA_8G00380)-RELATED"/>
    <property type="match status" value="1"/>
</dbReference>
<dbReference type="AlphaFoldDB" id="A0A423V860"/>
<dbReference type="InterPro" id="IPR029058">
    <property type="entry name" value="AB_hydrolase_fold"/>
</dbReference>
<gene>
    <name evidence="3" type="ORF">VMCG_10818</name>
</gene>
<dbReference type="SUPFAM" id="SSF53474">
    <property type="entry name" value="alpha/beta-Hydrolases"/>
    <property type="match status" value="1"/>
</dbReference>
<name>A0A423V860_9PEZI</name>
<dbReference type="Pfam" id="PF12697">
    <property type="entry name" value="Abhydrolase_6"/>
    <property type="match status" value="1"/>
</dbReference>
<evidence type="ECO:0000313" key="3">
    <source>
        <dbReference type="EMBL" id="ROV86997.1"/>
    </source>
</evidence>
<accession>A0A423V860</accession>
<comment type="caution">
    <text evidence="3">The sequence shown here is derived from an EMBL/GenBank/DDBJ whole genome shotgun (WGS) entry which is preliminary data.</text>
</comment>
<dbReference type="OrthoDB" id="2498029at2759"/>
<evidence type="ECO:0000259" key="2">
    <source>
        <dbReference type="Pfam" id="PF12697"/>
    </source>
</evidence>
<evidence type="ECO:0000313" key="4">
    <source>
        <dbReference type="Proteomes" id="UP000283895"/>
    </source>
</evidence>
<dbReference type="Gene3D" id="3.40.50.1820">
    <property type="entry name" value="alpha/beta hydrolase"/>
    <property type="match status" value="1"/>
</dbReference>
<protein>
    <recommendedName>
        <fullName evidence="2">AB hydrolase-1 domain-containing protein</fullName>
    </recommendedName>
</protein>
<evidence type="ECO:0000256" key="1">
    <source>
        <dbReference type="ARBA" id="ARBA00029464"/>
    </source>
</evidence>
<dbReference type="Proteomes" id="UP000283895">
    <property type="component" value="Unassembled WGS sequence"/>
</dbReference>
<feature type="domain" description="AB hydrolase-1" evidence="2">
    <location>
        <begin position="67"/>
        <end position="280"/>
    </location>
</feature>